<keyword evidence="3" id="KW-0326">Glycosidase</keyword>
<dbReference type="InterPro" id="IPR013148">
    <property type="entry name" value="Glyco_hydro_32_N"/>
</dbReference>
<dbReference type="InterPro" id="IPR023296">
    <property type="entry name" value="Glyco_hydro_beta-prop_sf"/>
</dbReference>
<dbReference type="PANTHER" id="PTHR43101">
    <property type="entry name" value="BETA-FRUCTOSIDASE"/>
    <property type="match status" value="1"/>
</dbReference>
<dbReference type="Proteomes" id="UP001321498">
    <property type="component" value="Chromosome"/>
</dbReference>
<dbReference type="Gene3D" id="2.115.10.20">
    <property type="entry name" value="Glycosyl hydrolase domain, family 43"/>
    <property type="match status" value="1"/>
</dbReference>
<evidence type="ECO:0000256" key="4">
    <source>
        <dbReference type="SAM" id="MobiDB-lite"/>
    </source>
</evidence>
<comment type="similarity">
    <text evidence="1">Belongs to the glycosyl hydrolase 32 family.</text>
</comment>
<gene>
    <name evidence="6" type="ORF">GCM10025866_20640</name>
</gene>
<evidence type="ECO:0000256" key="3">
    <source>
        <dbReference type="ARBA" id="ARBA00023295"/>
    </source>
</evidence>
<evidence type="ECO:0000313" key="6">
    <source>
        <dbReference type="EMBL" id="BDZ46155.1"/>
    </source>
</evidence>
<reference evidence="7" key="1">
    <citation type="journal article" date="2019" name="Int. J. Syst. Evol. Microbiol.">
        <title>The Global Catalogue of Microorganisms (GCM) 10K type strain sequencing project: providing services to taxonomists for standard genome sequencing and annotation.</title>
        <authorList>
            <consortium name="The Broad Institute Genomics Platform"/>
            <consortium name="The Broad Institute Genome Sequencing Center for Infectious Disease"/>
            <person name="Wu L."/>
            <person name="Ma J."/>
        </authorList>
    </citation>
    <scope>NUCLEOTIDE SEQUENCE [LARGE SCALE GENOMIC DNA]</scope>
    <source>
        <strain evidence="7">NBRC 108725</strain>
    </source>
</reference>
<accession>A0ABM8GD17</accession>
<feature type="compositionally biased region" description="Basic residues" evidence="4">
    <location>
        <begin position="1"/>
        <end position="19"/>
    </location>
</feature>
<keyword evidence="7" id="KW-1185">Reference proteome</keyword>
<evidence type="ECO:0000259" key="5">
    <source>
        <dbReference type="Pfam" id="PF00251"/>
    </source>
</evidence>
<dbReference type="InterPro" id="IPR051214">
    <property type="entry name" value="GH32_Enzymes"/>
</dbReference>
<sequence>MAQRGLRRGRARGPRRHRLPGPLPQEGARGLADVPGRGLADGTATALSYTSADLDEWQYEGIALERSTTERSPVWMGALWECPQIIEVDGCHVMVSSVWDDDVLHYAGYAVGRYADGHFEAESWGQLTFGPSYYAPSFFRDAEGRPCLTFWMRGIADLEAGWASAHSVPHVLTLDGDVLVATPHPDLEKYRGGVTADGALPALAGDIVWVPERGSELTITSGGTSALVLSAEDDRLQARTPSGGWSVPYTDGEVRVLLDAQVAEVSTSRGVLGLALEPAADHYAVAGDGSGTVLVRPLIR</sequence>
<keyword evidence="2" id="KW-0378">Hydrolase</keyword>
<feature type="domain" description="Glycosyl hydrolase family 32 N-terminal" evidence="5">
    <location>
        <begin position="43"/>
        <end position="183"/>
    </location>
</feature>
<feature type="region of interest" description="Disordered" evidence="4">
    <location>
        <begin position="1"/>
        <end position="35"/>
    </location>
</feature>
<evidence type="ECO:0000313" key="7">
    <source>
        <dbReference type="Proteomes" id="UP001321498"/>
    </source>
</evidence>
<organism evidence="6 7">
    <name type="scientific">Naasia aerilata</name>
    <dbReference type="NCBI Taxonomy" id="1162966"/>
    <lineage>
        <taxon>Bacteria</taxon>
        <taxon>Bacillati</taxon>
        <taxon>Actinomycetota</taxon>
        <taxon>Actinomycetes</taxon>
        <taxon>Micrococcales</taxon>
        <taxon>Microbacteriaceae</taxon>
        <taxon>Naasia</taxon>
    </lineage>
</organism>
<dbReference type="PANTHER" id="PTHR43101:SF1">
    <property type="entry name" value="BETA-FRUCTOSIDASE"/>
    <property type="match status" value="1"/>
</dbReference>
<dbReference type="Pfam" id="PF00251">
    <property type="entry name" value="Glyco_hydro_32N"/>
    <property type="match status" value="1"/>
</dbReference>
<proteinExistence type="inferred from homology"/>
<name>A0ABM8GD17_9MICO</name>
<protein>
    <recommendedName>
        <fullName evidence="5">Glycosyl hydrolase family 32 N-terminal domain-containing protein</fullName>
    </recommendedName>
</protein>
<evidence type="ECO:0000256" key="1">
    <source>
        <dbReference type="ARBA" id="ARBA00009902"/>
    </source>
</evidence>
<dbReference type="EMBL" id="AP027731">
    <property type="protein sequence ID" value="BDZ46155.1"/>
    <property type="molecule type" value="Genomic_DNA"/>
</dbReference>
<evidence type="ECO:0000256" key="2">
    <source>
        <dbReference type="ARBA" id="ARBA00022801"/>
    </source>
</evidence>
<dbReference type="RefSeq" id="WP_286276250.1">
    <property type="nucleotide sequence ID" value="NZ_AP027731.1"/>
</dbReference>
<dbReference type="CDD" id="cd08996">
    <property type="entry name" value="GH32_FFase"/>
    <property type="match status" value="1"/>
</dbReference>
<dbReference type="SUPFAM" id="SSF75005">
    <property type="entry name" value="Arabinanase/levansucrase/invertase"/>
    <property type="match status" value="1"/>
</dbReference>